<evidence type="ECO:0000256" key="5">
    <source>
        <dbReference type="ARBA" id="ARBA00022553"/>
    </source>
</evidence>
<dbReference type="InterPro" id="IPR004358">
    <property type="entry name" value="Sig_transdc_His_kin-like_C"/>
</dbReference>
<dbReference type="FunFam" id="1.10.287.130:FF:000004">
    <property type="entry name" value="Ethylene receptor 1"/>
    <property type="match status" value="1"/>
</dbReference>
<dbReference type="KEGG" id="mech:Q9L42_018435"/>
<keyword evidence="6" id="KW-0808">Transferase</keyword>
<keyword evidence="12" id="KW-0902">Two-component regulatory system</keyword>
<dbReference type="Pfam" id="PF01627">
    <property type="entry name" value="Hpt"/>
    <property type="match status" value="1"/>
</dbReference>
<sequence length="907" mass="101003">MNKRSIKNKLFTIILSTSLIALVVAGGLFIAFQALTLKHEMRASLALQCDVLADNAKAIILFEDKREAAQLLDSLKHDPQIIGALLLNGEKREIGRYQRSNIASLDDIAALKKLEIDQIVYHETEAYAFYAKPVYSRGNKIGYVMLYAGYSRYWSMLTHFAGLVGIVMFIALLVALLLSWLLQRVISRPIESLALFVSKVARDEDYSLRIADKSYVEIEQLGSAFNSLLNQIGHAISARDQAQRDLQRHSLNLQDLVHERTRELEWAKEAAEASSKAKSAFLANMSHEIRTPMNAIVCFTELAVANSASAHQKQQLERVLEAADLLLSLINDLLDISRIDAGKMNLDVMDCDLFVLVEEISQMLMPRIEEKGLEFIIDIAETVPRSVVADPLRLKQILINLLTNAIKFTPSGQIRLVIAAPAASGDGLVDVTFSVQDTGIGMDGDTMTKVFEVFTQGDVSTTRQYGGTGLGLSISKKLLSLMNSRLTVDSAPGKGSTFSFSLSLDRPPQTDIQAAVPLSSISVLLVEPRPQSCEHLRALLRSLGCKVTACASAQAALQLLEQDHFGIALISLELSDIDGFKLVETIRRDSRQAEITIIVMASVLAEQRVQAFASKQAVRFLARPVYDRQRLRRLLMTGQHARELDRSSTEPALAKKVKFSTVLVVDDFDINRILIKEILGNEVGRFLEAANGREAIECLEQERVDLILMDIQMPVMDGYQASETIRHRLKLTDIPIIGMTAFAAESECRRCFEAGMDDVLTKPIDIDRFKTVLGGISERPRRLEAPSENEPAGLCGYTLPGVEVAKALQNLHDDVDKYRELLLLFHKTYKDAFAELAGHIESGRWEEAEQWIHAFKGVCANLYISDLAETCGRVEQLIKNRAIDEDNLRCFKRQFDQLIANLARLMA</sequence>
<evidence type="ECO:0000256" key="7">
    <source>
        <dbReference type="ARBA" id="ARBA00022692"/>
    </source>
</evidence>
<dbReference type="InterPro" id="IPR033417">
    <property type="entry name" value="CHASE8"/>
</dbReference>
<dbReference type="Gene3D" id="1.10.287.130">
    <property type="match status" value="1"/>
</dbReference>
<dbReference type="SUPFAM" id="SSF55874">
    <property type="entry name" value="ATPase domain of HSP90 chaperone/DNA topoisomerase II/histidine kinase"/>
    <property type="match status" value="1"/>
</dbReference>
<dbReference type="PANTHER" id="PTHR45339">
    <property type="entry name" value="HYBRID SIGNAL TRANSDUCTION HISTIDINE KINASE J"/>
    <property type="match status" value="1"/>
</dbReference>
<dbReference type="InterPro" id="IPR011006">
    <property type="entry name" value="CheY-like_superfamily"/>
</dbReference>
<dbReference type="FunFam" id="3.30.565.10:FF:000010">
    <property type="entry name" value="Sensor histidine kinase RcsC"/>
    <property type="match status" value="1"/>
</dbReference>
<dbReference type="InterPro" id="IPR003661">
    <property type="entry name" value="HisK_dim/P_dom"/>
</dbReference>
<dbReference type="EMBL" id="CP157743">
    <property type="protein sequence ID" value="XBS20300.1"/>
    <property type="molecule type" value="Genomic_DNA"/>
</dbReference>
<dbReference type="RefSeq" id="WP_305906934.1">
    <property type="nucleotide sequence ID" value="NZ_CP157743.1"/>
</dbReference>
<keyword evidence="9" id="KW-0418">Kinase</keyword>
<evidence type="ECO:0000256" key="10">
    <source>
        <dbReference type="ARBA" id="ARBA00022840"/>
    </source>
</evidence>
<dbReference type="SMART" id="SM00387">
    <property type="entry name" value="HATPase_c"/>
    <property type="match status" value="1"/>
</dbReference>
<dbReference type="PROSITE" id="PS50110">
    <property type="entry name" value="RESPONSE_REGULATORY"/>
    <property type="match status" value="2"/>
</dbReference>
<dbReference type="SUPFAM" id="SSF52172">
    <property type="entry name" value="CheY-like"/>
    <property type="match status" value="2"/>
</dbReference>
<keyword evidence="7 16" id="KW-0812">Transmembrane</keyword>
<dbReference type="PROSITE" id="PS50109">
    <property type="entry name" value="HIS_KIN"/>
    <property type="match status" value="1"/>
</dbReference>
<gene>
    <name evidence="21" type="ORF">Q9L42_018435</name>
</gene>
<name>A0AAU7NTM6_9GAMM</name>
<feature type="domain" description="HPt" evidence="20">
    <location>
        <begin position="814"/>
        <end position="907"/>
    </location>
</feature>
<dbReference type="InterPro" id="IPR036890">
    <property type="entry name" value="HATPase_C_sf"/>
</dbReference>
<dbReference type="Proteomes" id="UP001225378">
    <property type="component" value="Chromosome"/>
</dbReference>
<evidence type="ECO:0000256" key="13">
    <source>
        <dbReference type="ARBA" id="ARBA00023136"/>
    </source>
</evidence>
<feature type="transmembrane region" description="Helical" evidence="16">
    <location>
        <begin position="160"/>
        <end position="182"/>
    </location>
</feature>
<dbReference type="CDD" id="cd17546">
    <property type="entry name" value="REC_hyHK_CKI1_RcsC-like"/>
    <property type="match status" value="1"/>
</dbReference>
<evidence type="ECO:0000313" key="22">
    <source>
        <dbReference type="Proteomes" id="UP001225378"/>
    </source>
</evidence>
<evidence type="ECO:0000256" key="16">
    <source>
        <dbReference type="SAM" id="Phobius"/>
    </source>
</evidence>
<dbReference type="Gene3D" id="3.40.50.2300">
    <property type="match status" value="2"/>
</dbReference>
<dbReference type="PANTHER" id="PTHR45339:SF1">
    <property type="entry name" value="HYBRID SIGNAL TRANSDUCTION HISTIDINE KINASE J"/>
    <property type="match status" value="1"/>
</dbReference>
<keyword evidence="10" id="KW-0067">ATP-binding</keyword>
<dbReference type="Gene3D" id="6.10.340.10">
    <property type="match status" value="1"/>
</dbReference>
<dbReference type="Pfam" id="PF00512">
    <property type="entry name" value="HisKA"/>
    <property type="match status" value="1"/>
</dbReference>
<dbReference type="SMART" id="SM00448">
    <property type="entry name" value="REC"/>
    <property type="match status" value="2"/>
</dbReference>
<keyword evidence="4" id="KW-1003">Cell membrane</keyword>
<accession>A0AAU7NTM6</accession>
<dbReference type="PRINTS" id="PR00344">
    <property type="entry name" value="BCTRLSENSOR"/>
</dbReference>
<evidence type="ECO:0000256" key="1">
    <source>
        <dbReference type="ARBA" id="ARBA00000085"/>
    </source>
</evidence>
<evidence type="ECO:0000256" key="14">
    <source>
        <dbReference type="PROSITE-ProRule" id="PRU00110"/>
    </source>
</evidence>
<dbReference type="InterPro" id="IPR005467">
    <property type="entry name" value="His_kinase_dom"/>
</dbReference>
<dbReference type="InterPro" id="IPR001789">
    <property type="entry name" value="Sig_transdc_resp-reg_receiver"/>
</dbReference>
<keyword evidence="5 15" id="KW-0597">Phosphoprotein</keyword>
<evidence type="ECO:0000259" key="17">
    <source>
        <dbReference type="PROSITE" id="PS50109"/>
    </source>
</evidence>
<dbReference type="Pfam" id="PF02518">
    <property type="entry name" value="HATPase_c"/>
    <property type="match status" value="1"/>
</dbReference>
<dbReference type="InterPro" id="IPR008207">
    <property type="entry name" value="Sig_transdc_His_kin_Hpt_dom"/>
</dbReference>
<dbReference type="EC" id="2.7.13.3" evidence="3"/>
<evidence type="ECO:0000256" key="12">
    <source>
        <dbReference type="ARBA" id="ARBA00023012"/>
    </source>
</evidence>
<evidence type="ECO:0000256" key="15">
    <source>
        <dbReference type="PROSITE-ProRule" id="PRU00169"/>
    </source>
</evidence>
<keyword evidence="8" id="KW-0547">Nucleotide-binding</keyword>
<dbReference type="InterPro" id="IPR003594">
    <property type="entry name" value="HATPase_dom"/>
</dbReference>
<evidence type="ECO:0000259" key="19">
    <source>
        <dbReference type="PROSITE" id="PS50885"/>
    </source>
</evidence>
<dbReference type="Gene3D" id="3.30.565.10">
    <property type="entry name" value="Histidine kinase-like ATPase, C-terminal domain"/>
    <property type="match status" value="1"/>
</dbReference>
<evidence type="ECO:0000256" key="6">
    <source>
        <dbReference type="ARBA" id="ARBA00022679"/>
    </source>
</evidence>
<dbReference type="CDD" id="cd00082">
    <property type="entry name" value="HisKA"/>
    <property type="match status" value="1"/>
</dbReference>
<dbReference type="GO" id="GO:0000155">
    <property type="term" value="F:phosphorelay sensor kinase activity"/>
    <property type="evidence" value="ECO:0007669"/>
    <property type="project" value="InterPro"/>
</dbReference>
<keyword evidence="13 16" id="KW-0472">Membrane</keyword>
<dbReference type="InterPro" id="IPR003660">
    <property type="entry name" value="HAMP_dom"/>
</dbReference>
<dbReference type="CDD" id="cd16922">
    <property type="entry name" value="HATPase_EvgS-ArcB-TorS-like"/>
    <property type="match status" value="1"/>
</dbReference>
<dbReference type="GO" id="GO:0005524">
    <property type="term" value="F:ATP binding"/>
    <property type="evidence" value="ECO:0007669"/>
    <property type="project" value="UniProtKB-KW"/>
</dbReference>
<feature type="modified residue" description="4-aspartylphosphate" evidence="15">
    <location>
        <position position="710"/>
    </location>
</feature>
<dbReference type="CDD" id="cd00156">
    <property type="entry name" value="REC"/>
    <property type="match status" value="1"/>
</dbReference>
<organism evidence="21 22">
    <name type="scientific">Methylomarinum roseum</name>
    <dbReference type="NCBI Taxonomy" id="3067653"/>
    <lineage>
        <taxon>Bacteria</taxon>
        <taxon>Pseudomonadati</taxon>
        <taxon>Pseudomonadota</taxon>
        <taxon>Gammaproteobacteria</taxon>
        <taxon>Methylococcales</taxon>
        <taxon>Methylococcaceae</taxon>
        <taxon>Methylomarinum</taxon>
    </lineage>
</organism>
<evidence type="ECO:0000256" key="11">
    <source>
        <dbReference type="ARBA" id="ARBA00022989"/>
    </source>
</evidence>
<evidence type="ECO:0000259" key="18">
    <source>
        <dbReference type="PROSITE" id="PS50110"/>
    </source>
</evidence>
<keyword evidence="22" id="KW-1185">Reference proteome</keyword>
<feature type="modified residue" description="Phosphohistidine" evidence="14">
    <location>
        <position position="853"/>
    </location>
</feature>
<dbReference type="CDD" id="cd06225">
    <property type="entry name" value="HAMP"/>
    <property type="match status" value="1"/>
</dbReference>
<dbReference type="Gene3D" id="1.20.120.160">
    <property type="entry name" value="HPT domain"/>
    <property type="match status" value="1"/>
</dbReference>
<feature type="domain" description="Response regulatory" evidence="18">
    <location>
        <begin position="522"/>
        <end position="638"/>
    </location>
</feature>
<dbReference type="Pfam" id="PF00072">
    <property type="entry name" value="Response_reg"/>
    <property type="match status" value="2"/>
</dbReference>
<comment type="caution">
    <text evidence="15">Lacks conserved residue(s) required for the propagation of feature annotation.</text>
</comment>
<feature type="domain" description="Histidine kinase" evidence="17">
    <location>
        <begin position="284"/>
        <end position="506"/>
    </location>
</feature>
<evidence type="ECO:0000256" key="8">
    <source>
        <dbReference type="ARBA" id="ARBA00022741"/>
    </source>
</evidence>
<dbReference type="InterPro" id="IPR036641">
    <property type="entry name" value="HPT_dom_sf"/>
</dbReference>
<comment type="subcellular location">
    <subcellularLocation>
        <location evidence="2">Cell membrane</location>
        <topology evidence="2">Multi-pass membrane protein</topology>
    </subcellularLocation>
</comment>
<comment type="catalytic activity">
    <reaction evidence="1">
        <text>ATP + protein L-histidine = ADP + protein N-phospho-L-histidine.</text>
        <dbReference type="EC" id="2.7.13.3"/>
    </reaction>
</comment>
<feature type="domain" description="Response regulatory" evidence="18">
    <location>
        <begin position="661"/>
        <end position="777"/>
    </location>
</feature>
<dbReference type="PROSITE" id="PS50894">
    <property type="entry name" value="HPT"/>
    <property type="match status" value="1"/>
</dbReference>
<evidence type="ECO:0000259" key="20">
    <source>
        <dbReference type="PROSITE" id="PS50894"/>
    </source>
</evidence>
<proteinExistence type="predicted"/>
<dbReference type="AlphaFoldDB" id="A0AAU7NTM6"/>
<dbReference type="SUPFAM" id="SSF47384">
    <property type="entry name" value="Homodimeric domain of signal transducing histidine kinase"/>
    <property type="match status" value="1"/>
</dbReference>
<evidence type="ECO:0000256" key="9">
    <source>
        <dbReference type="ARBA" id="ARBA00022777"/>
    </source>
</evidence>
<feature type="domain" description="HAMP" evidence="19">
    <location>
        <begin position="184"/>
        <end position="237"/>
    </location>
</feature>
<dbReference type="Pfam" id="PF17152">
    <property type="entry name" value="CHASE8"/>
    <property type="match status" value="1"/>
</dbReference>
<protein>
    <recommendedName>
        <fullName evidence="3">histidine kinase</fullName>
        <ecNumber evidence="3">2.7.13.3</ecNumber>
    </recommendedName>
</protein>
<dbReference type="InterPro" id="IPR036097">
    <property type="entry name" value="HisK_dim/P_sf"/>
</dbReference>
<evidence type="ECO:0000256" key="2">
    <source>
        <dbReference type="ARBA" id="ARBA00004651"/>
    </source>
</evidence>
<dbReference type="SUPFAM" id="SSF47226">
    <property type="entry name" value="Histidine-containing phosphotransfer domain, HPT domain"/>
    <property type="match status" value="1"/>
</dbReference>
<keyword evidence="11 16" id="KW-1133">Transmembrane helix</keyword>
<evidence type="ECO:0000256" key="4">
    <source>
        <dbReference type="ARBA" id="ARBA00022475"/>
    </source>
</evidence>
<dbReference type="PROSITE" id="PS50885">
    <property type="entry name" value="HAMP"/>
    <property type="match status" value="1"/>
</dbReference>
<reference evidence="21 22" key="1">
    <citation type="journal article" date="2024" name="Microbiology">
        <title>Methylomarinum rosea sp. nov., a novel halophilic methanotrophic bacterium from the hypersaline Lake Elton.</title>
        <authorList>
            <person name="Suleimanov R.Z."/>
            <person name="Oshkin I.Y."/>
            <person name="Danilova O.V."/>
            <person name="Suzina N.E."/>
            <person name="Dedysh S.N."/>
        </authorList>
    </citation>
    <scope>NUCLEOTIDE SEQUENCE [LARGE SCALE GENOMIC DNA]</scope>
    <source>
        <strain evidence="21 22">Ch1-1</strain>
    </source>
</reference>
<evidence type="ECO:0000256" key="3">
    <source>
        <dbReference type="ARBA" id="ARBA00012438"/>
    </source>
</evidence>
<feature type="transmembrane region" description="Helical" evidence="16">
    <location>
        <begin position="12"/>
        <end position="32"/>
    </location>
</feature>
<dbReference type="GO" id="GO:0005886">
    <property type="term" value="C:plasma membrane"/>
    <property type="evidence" value="ECO:0007669"/>
    <property type="project" value="UniProtKB-SubCell"/>
</dbReference>
<dbReference type="SMART" id="SM00388">
    <property type="entry name" value="HisKA"/>
    <property type="match status" value="1"/>
</dbReference>
<evidence type="ECO:0000313" key="21">
    <source>
        <dbReference type="EMBL" id="XBS20300.1"/>
    </source>
</evidence>